<organism evidence="1 2">
    <name type="scientific">Vibrio qingdaonensis</name>
    <dbReference type="NCBI Taxonomy" id="2829491"/>
    <lineage>
        <taxon>Bacteria</taxon>
        <taxon>Pseudomonadati</taxon>
        <taxon>Pseudomonadota</taxon>
        <taxon>Gammaproteobacteria</taxon>
        <taxon>Vibrionales</taxon>
        <taxon>Vibrionaceae</taxon>
        <taxon>Vibrio</taxon>
    </lineage>
</organism>
<proteinExistence type="predicted"/>
<dbReference type="AlphaFoldDB" id="A0A9X3HWC4"/>
<evidence type="ECO:0000313" key="2">
    <source>
        <dbReference type="Proteomes" id="UP001155587"/>
    </source>
</evidence>
<dbReference type="InterPro" id="IPR017746">
    <property type="entry name" value="Cellulose_synthase_operon_BcsQ"/>
</dbReference>
<dbReference type="EMBL" id="JAKRRY010000005">
    <property type="protein sequence ID" value="MCW8345637.1"/>
    <property type="molecule type" value="Genomic_DNA"/>
</dbReference>
<gene>
    <name evidence="1" type="ORF">MD535_06390</name>
</gene>
<keyword evidence="2" id="KW-1185">Reference proteome</keyword>
<dbReference type="Proteomes" id="UP001155587">
    <property type="component" value="Unassembled WGS sequence"/>
</dbReference>
<protein>
    <recommendedName>
        <fullName evidence="3">Cellulose synthase operon protein YhjQ</fullName>
    </recommendedName>
</protein>
<sequence>MSVISVQGINSGAGASTIVANMAAAYSERGHKVLVIELDTRNLIGCWFGQNALDNDGWTRAYISGGAWNQGLFKSPAGTYFLPYGDAALDIEIASNVLKEMLQAALLKFEHIIVLLPNDLNIEDYGVVCDLAIKVVNPTPVSVMMLSRWLQNNDSMSNVRFVMNLCRHDVRLCLDLTLVLEEMLGDRLFSSYVYFDIAIQEAFAELSNVMVSALYAQSHTEFKQLATVTLSYLEQVQRQEK</sequence>
<dbReference type="SUPFAM" id="SSF52540">
    <property type="entry name" value="P-loop containing nucleoside triphosphate hydrolases"/>
    <property type="match status" value="1"/>
</dbReference>
<dbReference type="Pfam" id="PF06564">
    <property type="entry name" value="CBP_BcsQ"/>
    <property type="match status" value="1"/>
</dbReference>
<evidence type="ECO:0000313" key="1">
    <source>
        <dbReference type="EMBL" id="MCW8345637.1"/>
    </source>
</evidence>
<dbReference type="RefSeq" id="WP_265674044.1">
    <property type="nucleotide sequence ID" value="NZ_JAKRRY010000005.1"/>
</dbReference>
<dbReference type="InterPro" id="IPR027417">
    <property type="entry name" value="P-loop_NTPase"/>
</dbReference>
<name>A0A9X3HWC4_9VIBR</name>
<dbReference type="Gene3D" id="3.40.50.300">
    <property type="entry name" value="P-loop containing nucleotide triphosphate hydrolases"/>
    <property type="match status" value="1"/>
</dbReference>
<comment type="caution">
    <text evidence="1">The sequence shown here is derived from an EMBL/GenBank/DDBJ whole genome shotgun (WGS) entry which is preliminary data.</text>
</comment>
<reference evidence="1" key="1">
    <citation type="submission" date="2022-02" db="EMBL/GenBank/DDBJ databases">
        <title>Vibrio sp. nov, a new bacterium isolated from seawater.</title>
        <authorList>
            <person name="Yuan Y."/>
        </authorList>
    </citation>
    <scope>NUCLEOTIDE SEQUENCE</scope>
    <source>
        <strain evidence="1">ZSDZ65</strain>
    </source>
</reference>
<evidence type="ECO:0008006" key="3">
    <source>
        <dbReference type="Google" id="ProtNLM"/>
    </source>
</evidence>
<accession>A0A9X3HWC4</accession>